<proteinExistence type="predicted"/>
<dbReference type="NCBIfam" id="TIGR00462">
    <property type="entry name" value="genX"/>
    <property type="match status" value="1"/>
</dbReference>
<dbReference type="PANTHER" id="PTHR42918:SF6">
    <property type="entry name" value="ELONGATION FACTOR P--(R)-BETA-LYSINE LIGASE"/>
    <property type="match status" value="1"/>
</dbReference>
<accession>A0A1G6SKA7</accession>
<dbReference type="Gene3D" id="3.30.930.10">
    <property type="entry name" value="Bira Bifunctional Protein, Domain 2"/>
    <property type="match status" value="1"/>
</dbReference>
<dbReference type="SUPFAM" id="SSF55681">
    <property type="entry name" value="Class II aaRS and biotin synthetases"/>
    <property type="match status" value="1"/>
</dbReference>
<dbReference type="EMBL" id="FNAG01000001">
    <property type="protein sequence ID" value="SDD17114.1"/>
    <property type="molecule type" value="Genomic_DNA"/>
</dbReference>
<dbReference type="InterPro" id="IPR006195">
    <property type="entry name" value="aa-tRNA-synth_II"/>
</dbReference>
<dbReference type="GO" id="GO:0000049">
    <property type="term" value="F:tRNA binding"/>
    <property type="evidence" value="ECO:0007669"/>
    <property type="project" value="TreeGrafter"/>
</dbReference>
<organism evidence="7 8">
    <name type="scientific">Aquimonas voraii</name>
    <dbReference type="NCBI Taxonomy" id="265719"/>
    <lineage>
        <taxon>Bacteria</taxon>
        <taxon>Pseudomonadati</taxon>
        <taxon>Pseudomonadota</taxon>
        <taxon>Gammaproteobacteria</taxon>
        <taxon>Lysobacterales</taxon>
        <taxon>Lysobacteraceae</taxon>
        <taxon>Aquimonas</taxon>
    </lineage>
</organism>
<dbReference type="InterPro" id="IPR004525">
    <property type="entry name" value="EpmA"/>
</dbReference>
<evidence type="ECO:0000256" key="4">
    <source>
        <dbReference type="ARBA" id="ARBA00022840"/>
    </source>
</evidence>
<dbReference type="FunFam" id="3.30.930.10:FF:000017">
    <property type="entry name" value="Elongation factor P--(R)-beta-lysine ligase"/>
    <property type="match status" value="1"/>
</dbReference>
<dbReference type="Pfam" id="PF00152">
    <property type="entry name" value="tRNA-synt_2"/>
    <property type="match status" value="1"/>
</dbReference>
<name>A0A1G6SKA7_9GAMM</name>
<comment type="catalytic activity">
    <reaction evidence="5">
        <text>D-beta-lysine + L-lysyl-[protein] + ATP = N(6)-((3R)-3,6-diaminohexanoyl)-L-lysyl-[protein] + AMP + diphosphate + H(+)</text>
        <dbReference type="Rhea" id="RHEA:83435"/>
        <dbReference type="Rhea" id="RHEA-COMP:9752"/>
        <dbReference type="Rhea" id="RHEA-COMP:20131"/>
        <dbReference type="ChEBI" id="CHEBI:15378"/>
        <dbReference type="ChEBI" id="CHEBI:29969"/>
        <dbReference type="ChEBI" id="CHEBI:30616"/>
        <dbReference type="ChEBI" id="CHEBI:33019"/>
        <dbReference type="ChEBI" id="CHEBI:84138"/>
        <dbReference type="ChEBI" id="CHEBI:156053"/>
        <dbReference type="ChEBI" id="CHEBI:456215"/>
    </reaction>
    <physiologicalReaction direction="left-to-right" evidence="5">
        <dbReference type="Rhea" id="RHEA:83436"/>
    </physiologicalReaction>
</comment>
<keyword evidence="7" id="KW-0030">Aminoacyl-tRNA synthetase</keyword>
<evidence type="ECO:0000313" key="7">
    <source>
        <dbReference type="EMBL" id="SDD17114.1"/>
    </source>
</evidence>
<dbReference type="NCBIfam" id="NF006828">
    <property type="entry name" value="PRK09350.1"/>
    <property type="match status" value="1"/>
</dbReference>
<sequence length="325" mass="36084">MHSDWRPGAGIEALRLRARLNHCIRAFFAARGVLEVETPLMSAAGNTEPNIRSFALDYSGPNAGASRRRYLRTSPEFPLKRLLSAGVGDCYELGRVFRDGECGGRHNPEFTMLEWYRLGIDHYRLMDEVAELLLSAFALVGRTLEVRRSSYRALFREHTGIDPALASEAELRVALAGHDIDADGLERDDWLDLLLTHRIEPVLPRDELLLLYDFPASQCALARVAGAGAEAHACRFEVYVGGVELANGYHELSDAGEQRARFERDNQRRRARGDAELPIDEHLLAALQHGLPDCAGVALGVDRLMMLLTGSERIDQVIAFAGPRA</sequence>
<evidence type="ECO:0000256" key="1">
    <source>
        <dbReference type="ARBA" id="ARBA00011738"/>
    </source>
</evidence>
<dbReference type="AlphaFoldDB" id="A0A1G6SKA7"/>
<dbReference type="GO" id="GO:0006430">
    <property type="term" value="P:lysyl-tRNA aminoacylation"/>
    <property type="evidence" value="ECO:0007669"/>
    <property type="project" value="InterPro"/>
</dbReference>
<dbReference type="PRINTS" id="PR00982">
    <property type="entry name" value="TRNASYNTHLYS"/>
</dbReference>
<dbReference type="RefSeq" id="WP_091238513.1">
    <property type="nucleotide sequence ID" value="NZ_FNAG01000001.1"/>
</dbReference>
<dbReference type="InterPro" id="IPR045864">
    <property type="entry name" value="aa-tRNA-synth_II/BPL/LPL"/>
</dbReference>
<dbReference type="InterPro" id="IPR004364">
    <property type="entry name" value="Aa-tRNA-synt_II"/>
</dbReference>
<comment type="subunit">
    <text evidence="1">Homodimer.</text>
</comment>
<feature type="domain" description="Aminoacyl-transfer RNA synthetases class-II family profile" evidence="6">
    <location>
        <begin position="14"/>
        <end position="323"/>
    </location>
</feature>
<dbReference type="GO" id="GO:0005524">
    <property type="term" value="F:ATP binding"/>
    <property type="evidence" value="ECO:0007669"/>
    <property type="project" value="UniProtKB-KW"/>
</dbReference>
<dbReference type="PROSITE" id="PS50862">
    <property type="entry name" value="AA_TRNA_LIGASE_II"/>
    <property type="match status" value="1"/>
</dbReference>
<dbReference type="STRING" id="265719.SAMN04488509_101548"/>
<evidence type="ECO:0000256" key="5">
    <source>
        <dbReference type="ARBA" id="ARBA00052794"/>
    </source>
</evidence>
<gene>
    <name evidence="7" type="ORF">SAMN04488509_101548</name>
</gene>
<evidence type="ECO:0000256" key="2">
    <source>
        <dbReference type="ARBA" id="ARBA00022598"/>
    </source>
</evidence>
<dbReference type="GO" id="GO:0004824">
    <property type="term" value="F:lysine-tRNA ligase activity"/>
    <property type="evidence" value="ECO:0007669"/>
    <property type="project" value="InterPro"/>
</dbReference>
<dbReference type="InterPro" id="IPR018149">
    <property type="entry name" value="Lys-tRNA-synth_II_C"/>
</dbReference>
<dbReference type="PANTHER" id="PTHR42918">
    <property type="entry name" value="LYSYL-TRNA SYNTHETASE"/>
    <property type="match status" value="1"/>
</dbReference>
<protein>
    <submittedName>
        <fullName evidence="7">Lysyl-tRNA synthetase, class 2</fullName>
    </submittedName>
</protein>
<evidence type="ECO:0000313" key="8">
    <source>
        <dbReference type="Proteomes" id="UP000199603"/>
    </source>
</evidence>
<dbReference type="OrthoDB" id="9801152at2"/>
<keyword evidence="4" id="KW-0067">ATP-binding</keyword>
<keyword evidence="2" id="KW-0436">Ligase</keyword>
<dbReference type="GO" id="GO:0005829">
    <property type="term" value="C:cytosol"/>
    <property type="evidence" value="ECO:0007669"/>
    <property type="project" value="TreeGrafter"/>
</dbReference>
<dbReference type="Proteomes" id="UP000199603">
    <property type="component" value="Unassembled WGS sequence"/>
</dbReference>
<evidence type="ECO:0000256" key="3">
    <source>
        <dbReference type="ARBA" id="ARBA00022741"/>
    </source>
</evidence>
<keyword evidence="3" id="KW-0547">Nucleotide-binding</keyword>
<evidence type="ECO:0000259" key="6">
    <source>
        <dbReference type="PROSITE" id="PS50862"/>
    </source>
</evidence>
<reference evidence="7 8" key="1">
    <citation type="submission" date="2016-10" db="EMBL/GenBank/DDBJ databases">
        <authorList>
            <person name="de Groot N.N."/>
        </authorList>
    </citation>
    <scope>NUCLEOTIDE SEQUENCE [LARGE SCALE GENOMIC DNA]</scope>
    <source>
        <strain evidence="7 8">DSM 16957</strain>
    </source>
</reference>
<keyword evidence="8" id="KW-1185">Reference proteome</keyword>